<keyword evidence="1" id="KW-0560">Oxidoreductase</keyword>
<feature type="domain" description="Flavodoxin-like fold" evidence="2">
    <location>
        <begin position="5"/>
        <end position="167"/>
    </location>
</feature>
<accession>A0A3A5MPE2</accession>
<evidence type="ECO:0000259" key="2">
    <source>
        <dbReference type="Pfam" id="PF02525"/>
    </source>
</evidence>
<reference evidence="3 4" key="1">
    <citation type="submission" date="2018-09" db="EMBL/GenBank/DDBJ databases">
        <title>Novel species of Cryobacterium.</title>
        <authorList>
            <person name="Liu Q."/>
            <person name="Xin Y.-H."/>
        </authorList>
    </citation>
    <scope>NUCLEOTIDE SEQUENCE [LARGE SCALE GENOMIC DNA]</scope>
    <source>
        <strain evidence="3 4">Hh39</strain>
    </source>
</reference>
<gene>
    <name evidence="3" type="ORF">D6T64_02260</name>
</gene>
<dbReference type="InterPro" id="IPR003680">
    <property type="entry name" value="Flavodoxin_fold"/>
</dbReference>
<proteinExistence type="predicted"/>
<dbReference type="AlphaFoldDB" id="A0A3A5MPE2"/>
<dbReference type="SUPFAM" id="SSF52218">
    <property type="entry name" value="Flavoproteins"/>
    <property type="match status" value="1"/>
</dbReference>
<dbReference type="RefSeq" id="WP_119971046.1">
    <property type="nucleotide sequence ID" value="NZ_JBHSQA010000042.1"/>
</dbReference>
<dbReference type="GO" id="GO:0003955">
    <property type="term" value="F:NAD(P)H dehydrogenase (quinone) activity"/>
    <property type="evidence" value="ECO:0007669"/>
    <property type="project" value="TreeGrafter"/>
</dbReference>
<dbReference type="InterPro" id="IPR046980">
    <property type="entry name" value="KefG/KefF"/>
</dbReference>
<evidence type="ECO:0000313" key="3">
    <source>
        <dbReference type="EMBL" id="RJT91212.1"/>
    </source>
</evidence>
<protein>
    <submittedName>
        <fullName evidence="3">Flavodoxin family protein</fullName>
    </submittedName>
</protein>
<dbReference type="GO" id="GO:0010181">
    <property type="term" value="F:FMN binding"/>
    <property type="evidence" value="ECO:0007669"/>
    <property type="project" value="TreeGrafter"/>
</dbReference>
<evidence type="ECO:0000256" key="1">
    <source>
        <dbReference type="ARBA" id="ARBA00023002"/>
    </source>
</evidence>
<dbReference type="Pfam" id="PF02525">
    <property type="entry name" value="Flavodoxin_2"/>
    <property type="match status" value="1"/>
</dbReference>
<dbReference type="InterPro" id="IPR029039">
    <property type="entry name" value="Flavoprotein-like_sf"/>
</dbReference>
<name>A0A3A5MPE2_9MICO</name>
<dbReference type="Gene3D" id="3.40.50.360">
    <property type="match status" value="1"/>
</dbReference>
<dbReference type="PANTHER" id="PTHR47307:SF1">
    <property type="entry name" value="GLUTATHIONE-REGULATED POTASSIUM-EFFLUX SYSTEM ANCILLARY PROTEIN KEFG"/>
    <property type="match status" value="1"/>
</dbReference>
<comment type="caution">
    <text evidence="3">The sequence shown here is derived from an EMBL/GenBank/DDBJ whole genome shotgun (WGS) entry which is preliminary data.</text>
</comment>
<dbReference type="PANTHER" id="PTHR47307">
    <property type="entry name" value="GLUTATHIONE-REGULATED POTASSIUM-EFFLUX SYSTEM ANCILLARY PROTEIN KEFG"/>
    <property type="match status" value="1"/>
</dbReference>
<organism evidence="3 4">
    <name type="scientific">Cryobacterium melibiosiphilum</name>
    <dbReference type="NCBI Taxonomy" id="995039"/>
    <lineage>
        <taxon>Bacteria</taxon>
        <taxon>Bacillati</taxon>
        <taxon>Actinomycetota</taxon>
        <taxon>Actinomycetes</taxon>
        <taxon>Micrococcales</taxon>
        <taxon>Microbacteriaceae</taxon>
        <taxon>Cryobacterium</taxon>
    </lineage>
</organism>
<dbReference type="OrthoDB" id="9798454at2"/>
<dbReference type="Proteomes" id="UP000272015">
    <property type="component" value="Unassembled WGS sequence"/>
</dbReference>
<sequence>MTRPLVIVAHPDLPSSRINQAWLKALRSSDDTDVHILGDAISNSPMCVTTEHERLSAHDRIILQFPMHWYSAPALLHAWLDAVLERGWAYGPGGRALEGKELGIAVSTWSSAEDYSKLGRYHRTLDELTSAFEVTAIRVGMTYLGGHFRTGVGHITDEQLTVDAREYVAWTVQATGASPPA</sequence>
<dbReference type="EMBL" id="QZVS01000050">
    <property type="protein sequence ID" value="RJT91212.1"/>
    <property type="molecule type" value="Genomic_DNA"/>
</dbReference>
<dbReference type="GO" id="GO:0009055">
    <property type="term" value="F:electron transfer activity"/>
    <property type="evidence" value="ECO:0007669"/>
    <property type="project" value="TreeGrafter"/>
</dbReference>
<evidence type="ECO:0000313" key="4">
    <source>
        <dbReference type="Proteomes" id="UP000272015"/>
    </source>
</evidence>
<keyword evidence="4" id="KW-1185">Reference proteome</keyword>